<dbReference type="InterPro" id="IPR032675">
    <property type="entry name" value="LRR_dom_sf"/>
</dbReference>
<dbReference type="Gene3D" id="3.80.10.10">
    <property type="entry name" value="Ribonuclease Inhibitor"/>
    <property type="match status" value="1"/>
</dbReference>
<evidence type="ECO:0008006" key="3">
    <source>
        <dbReference type="Google" id="ProtNLM"/>
    </source>
</evidence>
<gene>
    <name evidence="1" type="ORF">DACRYDRAFT_119673</name>
</gene>
<evidence type="ECO:0000313" key="1">
    <source>
        <dbReference type="EMBL" id="EJT97221.1"/>
    </source>
</evidence>
<accession>M5FV88</accession>
<evidence type="ECO:0000313" key="2">
    <source>
        <dbReference type="Proteomes" id="UP000030653"/>
    </source>
</evidence>
<keyword evidence="2" id="KW-1185">Reference proteome</keyword>
<dbReference type="OrthoDB" id="3270296at2759"/>
<dbReference type="GeneID" id="63685901"/>
<sequence length="504" mass="56686">MLDKLPAELVDEVIGQLDTPRDLAALSATCQVFKQRVSPAPDLELGPLQCCYLSITINNADAFRQLADKGRLARSIRHLHLVDPPPLEDYPSENAPLRYWRAHAAQGHLNREYDPILINAALKEMSNLCFLCTDGLKLKGDGNVAHIFRSVPDRCRSLTDLFLDLSIEEGIKLTKTHFAPASISPAARLRSFRGNFSDWANVPENVWNSFSCAVFTSIAAVCTSLEHLGLTWVEYTLNELFKCTFPRLRSLDIACDIGWVIHSDALHLFLKHNSSLESIHFCCIAPTFLLQDALPNLKRLKLCPDGGAMWDVVNPLSDGSYRPLEWVDFGTVRPENMSTVVFPKIAAFASTIRVVRVHRLWTLEEVARLGSLLPNVHTLGYTHLPSRPGKVNYITPMYLQMLAFSYPNLRCLKSFFLEHPASPMSPGMAVQRLGELLPRLICVDNWVRGDPRVGAGTGPGDTGEWKVDYKRSPMMYWPNFHLRNDEPVRLPEDGLDPGMFQRWG</sequence>
<reference evidence="1 2" key="1">
    <citation type="journal article" date="2012" name="Science">
        <title>The Paleozoic origin of enzymatic lignin decomposition reconstructed from 31 fungal genomes.</title>
        <authorList>
            <person name="Floudas D."/>
            <person name="Binder M."/>
            <person name="Riley R."/>
            <person name="Barry K."/>
            <person name="Blanchette R.A."/>
            <person name="Henrissat B."/>
            <person name="Martinez A.T."/>
            <person name="Otillar R."/>
            <person name="Spatafora J.W."/>
            <person name="Yadav J.S."/>
            <person name="Aerts A."/>
            <person name="Benoit I."/>
            <person name="Boyd A."/>
            <person name="Carlson A."/>
            <person name="Copeland A."/>
            <person name="Coutinho P.M."/>
            <person name="de Vries R.P."/>
            <person name="Ferreira P."/>
            <person name="Findley K."/>
            <person name="Foster B."/>
            <person name="Gaskell J."/>
            <person name="Glotzer D."/>
            <person name="Gorecki P."/>
            <person name="Heitman J."/>
            <person name="Hesse C."/>
            <person name="Hori C."/>
            <person name="Igarashi K."/>
            <person name="Jurgens J.A."/>
            <person name="Kallen N."/>
            <person name="Kersten P."/>
            <person name="Kohler A."/>
            <person name="Kuees U."/>
            <person name="Kumar T.K.A."/>
            <person name="Kuo A."/>
            <person name="LaButti K."/>
            <person name="Larrondo L.F."/>
            <person name="Lindquist E."/>
            <person name="Ling A."/>
            <person name="Lombard V."/>
            <person name="Lucas S."/>
            <person name="Lundell T."/>
            <person name="Martin R."/>
            <person name="McLaughlin D.J."/>
            <person name="Morgenstern I."/>
            <person name="Morin E."/>
            <person name="Murat C."/>
            <person name="Nagy L.G."/>
            <person name="Nolan M."/>
            <person name="Ohm R.A."/>
            <person name="Patyshakuliyeva A."/>
            <person name="Rokas A."/>
            <person name="Ruiz-Duenas F.J."/>
            <person name="Sabat G."/>
            <person name="Salamov A."/>
            <person name="Samejima M."/>
            <person name="Schmutz J."/>
            <person name="Slot J.C."/>
            <person name="St John F."/>
            <person name="Stenlid J."/>
            <person name="Sun H."/>
            <person name="Sun S."/>
            <person name="Syed K."/>
            <person name="Tsang A."/>
            <person name="Wiebenga A."/>
            <person name="Young D."/>
            <person name="Pisabarro A."/>
            <person name="Eastwood D.C."/>
            <person name="Martin F."/>
            <person name="Cullen D."/>
            <person name="Grigoriev I.V."/>
            <person name="Hibbett D.S."/>
        </authorList>
    </citation>
    <scope>NUCLEOTIDE SEQUENCE [LARGE SCALE GENOMIC DNA]</scope>
    <source>
        <strain evidence="1 2">DJM-731 SS1</strain>
    </source>
</reference>
<dbReference type="EMBL" id="JH795878">
    <property type="protein sequence ID" value="EJT97221.1"/>
    <property type="molecule type" value="Genomic_DNA"/>
</dbReference>
<organism evidence="1 2">
    <name type="scientific">Dacryopinax primogenitus (strain DJM 731)</name>
    <name type="common">Brown rot fungus</name>
    <dbReference type="NCBI Taxonomy" id="1858805"/>
    <lineage>
        <taxon>Eukaryota</taxon>
        <taxon>Fungi</taxon>
        <taxon>Dikarya</taxon>
        <taxon>Basidiomycota</taxon>
        <taxon>Agaricomycotina</taxon>
        <taxon>Dacrymycetes</taxon>
        <taxon>Dacrymycetales</taxon>
        <taxon>Dacrymycetaceae</taxon>
        <taxon>Dacryopinax</taxon>
    </lineage>
</organism>
<dbReference type="SUPFAM" id="SSF52047">
    <property type="entry name" value="RNI-like"/>
    <property type="match status" value="1"/>
</dbReference>
<dbReference type="RefSeq" id="XP_040624119.1">
    <property type="nucleotide sequence ID" value="XM_040770839.1"/>
</dbReference>
<dbReference type="HOGENOM" id="CLU_540809_0_0_1"/>
<protein>
    <recommendedName>
        <fullName evidence="3">F-box domain-containing protein</fullName>
    </recommendedName>
</protein>
<dbReference type="AlphaFoldDB" id="M5FV88"/>
<dbReference type="Proteomes" id="UP000030653">
    <property type="component" value="Unassembled WGS sequence"/>
</dbReference>
<dbReference type="STRING" id="1858805.M5FV88"/>
<proteinExistence type="predicted"/>
<name>M5FV88_DACPD</name>